<name>A0A2M9BRU6_9BACT</name>
<evidence type="ECO:0000313" key="1">
    <source>
        <dbReference type="EMBL" id="PJJ60679.1"/>
    </source>
</evidence>
<gene>
    <name evidence="1" type="ORF">CLV45_2110</name>
</gene>
<proteinExistence type="predicted"/>
<dbReference type="RefSeq" id="WP_100336313.1">
    <property type="nucleotide sequence ID" value="NZ_PGFA01000001.1"/>
</dbReference>
<accession>A0A2M9BRU6</accession>
<dbReference type="EMBL" id="PGFA01000001">
    <property type="protein sequence ID" value="PJJ60679.1"/>
    <property type="molecule type" value="Genomic_DNA"/>
</dbReference>
<sequence length="115" mass="11742">MIQNLPPGTGKNIGAGEIEGAVYLYRTEQGGAGPGWVSWQPQGAAPQVREIVVGQTVAFLLNGGAGLLTNGCPSVVRVLHQNQLMAEDADALAQPNRGGKPRGGGSSLVLSLLGI</sequence>
<keyword evidence="2" id="KW-1185">Reference proteome</keyword>
<protein>
    <submittedName>
        <fullName evidence="1">Uncharacterized protein</fullName>
    </submittedName>
</protein>
<dbReference type="AlphaFoldDB" id="A0A2M9BRU6"/>
<dbReference type="Proteomes" id="UP000228535">
    <property type="component" value="Unassembled WGS sequence"/>
</dbReference>
<evidence type="ECO:0000313" key="2">
    <source>
        <dbReference type="Proteomes" id="UP000228535"/>
    </source>
</evidence>
<comment type="caution">
    <text evidence="1">The sequence shown here is derived from an EMBL/GenBank/DDBJ whole genome shotgun (WGS) entry which is preliminary data.</text>
</comment>
<reference evidence="1 2" key="1">
    <citation type="submission" date="2017-11" db="EMBL/GenBank/DDBJ databases">
        <title>Genomic Encyclopedia of Archaeal and Bacterial Type Strains, Phase II (KMG-II): From Individual Species to Whole Genera.</title>
        <authorList>
            <person name="Goeker M."/>
        </authorList>
    </citation>
    <scope>NUCLEOTIDE SEQUENCE [LARGE SCALE GENOMIC DNA]</scope>
    <source>
        <strain evidence="1 2">DSM 11115</strain>
    </source>
</reference>
<organism evidence="1 2">
    <name type="scientific">Hymenobacter chitinivorans DSM 11115</name>
    <dbReference type="NCBI Taxonomy" id="1121954"/>
    <lineage>
        <taxon>Bacteria</taxon>
        <taxon>Pseudomonadati</taxon>
        <taxon>Bacteroidota</taxon>
        <taxon>Cytophagia</taxon>
        <taxon>Cytophagales</taxon>
        <taxon>Hymenobacteraceae</taxon>
        <taxon>Hymenobacter</taxon>
    </lineage>
</organism>